<evidence type="ECO:0000256" key="1">
    <source>
        <dbReference type="SAM" id="Phobius"/>
    </source>
</evidence>
<evidence type="ECO:0000313" key="3">
    <source>
        <dbReference type="EMBL" id="RHK49634.1"/>
    </source>
</evidence>
<accession>A0AA92VUZ8</accession>
<keyword evidence="1" id="KW-0812">Transmembrane</keyword>
<dbReference type="Proteomes" id="UP000261187">
    <property type="component" value="Unassembled WGS sequence"/>
</dbReference>
<keyword evidence="1" id="KW-1133">Transmembrane helix</keyword>
<organism evidence="2 4">
    <name type="scientific">Segatella copri</name>
    <dbReference type="NCBI Taxonomy" id="165179"/>
    <lineage>
        <taxon>Bacteria</taxon>
        <taxon>Pseudomonadati</taxon>
        <taxon>Bacteroidota</taxon>
        <taxon>Bacteroidia</taxon>
        <taxon>Bacteroidales</taxon>
        <taxon>Prevotellaceae</taxon>
        <taxon>Segatella</taxon>
    </lineage>
</organism>
<dbReference type="EMBL" id="QRNN01000008">
    <property type="protein sequence ID" value="RHK49634.1"/>
    <property type="molecule type" value="Genomic_DNA"/>
</dbReference>
<evidence type="ECO:0000313" key="2">
    <source>
        <dbReference type="EMBL" id="RGL62342.1"/>
    </source>
</evidence>
<dbReference type="AlphaFoldDB" id="A0AA92VUZ8"/>
<evidence type="ECO:0000313" key="4">
    <source>
        <dbReference type="Proteomes" id="UP000261187"/>
    </source>
</evidence>
<sequence>MNLKKNALFYSFSSYNGIFPESLLIVQISQIYATTEENWIALYLFFKLIQAPQVVFLRGFYFFIGVI</sequence>
<feature type="transmembrane region" description="Helical" evidence="1">
    <location>
        <begin position="40"/>
        <end position="64"/>
    </location>
</feature>
<comment type="caution">
    <text evidence="2">The sequence shown here is derived from an EMBL/GenBank/DDBJ whole genome shotgun (WGS) entry which is preliminary data.</text>
</comment>
<evidence type="ECO:0000313" key="5">
    <source>
        <dbReference type="Proteomes" id="UP000284562"/>
    </source>
</evidence>
<name>A0AA92VUZ8_9BACT</name>
<gene>
    <name evidence="3" type="ORF">DW064_03670</name>
    <name evidence="2" type="ORF">DXC61_05795</name>
</gene>
<proteinExistence type="predicted"/>
<reference evidence="4 5" key="1">
    <citation type="submission" date="2018-08" db="EMBL/GenBank/DDBJ databases">
        <title>A genome reference for cultivated species of the human gut microbiota.</title>
        <authorList>
            <person name="Zou Y."/>
            <person name="Xue W."/>
            <person name="Luo G."/>
        </authorList>
    </citation>
    <scope>NUCLEOTIDE SEQUENCE [LARGE SCALE GENOMIC DNA]</scope>
    <source>
        <strain evidence="3 5">AF43-2</strain>
        <strain evidence="2 4">TF06-40</strain>
    </source>
</reference>
<protein>
    <submittedName>
        <fullName evidence="2">Uncharacterized protein</fullName>
    </submittedName>
</protein>
<dbReference type="EMBL" id="QSSA01000009">
    <property type="protein sequence ID" value="RGL62342.1"/>
    <property type="molecule type" value="Genomic_DNA"/>
</dbReference>
<feature type="transmembrane region" description="Helical" evidence="1">
    <location>
        <begin position="7"/>
        <end position="28"/>
    </location>
</feature>
<dbReference type="Proteomes" id="UP000284562">
    <property type="component" value="Unassembled WGS sequence"/>
</dbReference>
<keyword evidence="1" id="KW-0472">Membrane</keyword>